<name>A0A2P4YSX7_9STRA</name>
<evidence type="ECO:0008006" key="4">
    <source>
        <dbReference type="Google" id="ProtNLM"/>
    </source>
</evidence>
<feature type="region of interest" description="Disordered" evidence="1">
    <location>
        <begin position="1"/>
        <end position="95"/>
    </location>
</feature>
<proteinExistence type="predicted"/>
<evidence type="ECO:0000313" key="2">
    <source>
        <dbReference type="EMBL" id="POM80879.1"/>
    </source>
</evidence>
<reference evidence="2 3" key="1">
    <citation type="journal article" date="2017" name="Genome Biol. Evol.">
        <title>Phytophthora megakarya and P. palmivora, closely related causal agents of cacao black pod rot, underwent increases in genome sizes and gene numbers by different mechanisms.</title>
        <authorList>
            <person name="Ali S.S."/>
            <person name="Shao J."/>
            <person name="Lary D.J."/>
            <person name="Kronmiller B."/>
            <person name="Shen D."/>
            <person name="Strem M.D."/>
            <person name="Amoako-Attah I."/>
            <person name="Akrofi A.Y."/>
            <person name="Begoude B.A."/>
            <person name="Ten Hoopen G.M."/>
            <person name="Coulibaly K."/>
            <person name="Kebe B.I."/>
            <person name="Melnick R.L."/>
            <person name="Guiltinan M.J."/>
            <person name="Tyler B.M."/>
            <person name="Meinhardt L.W."/>
            <person name="Bailey B.A."/>
        </authorList>
    </citation>
    <scope>NUCLEOTIDE SEQUENCE [LARGE SCALE GENOMIC DNA]</scope>
    <source>
        <strain evidence="3">sbr112.9</strain>
    </source>
</reference>
<evidence type="ECO:0000313" key="3">
    <source>
        <dbReference type="Proteomes" id="UP000237271"/>
    </source>
</evidence>
<comment type="caution">
    <text evidence="2">The sequence shown here is derived from an EMBL/GenBank/DDBJ whole genome shotgun (WGS) entry which is preliminary data.</text>
</comment>
<dbReference type="EMBL" id="NCKW01000249">
    <property type="protein sequence ID" value="POM80879.1"/>
    <property type="molecule type" value="Genomic_DNA"/>
</dbReference>
<sequence>MATHSTFYVGHLKRYHDPVGPPSQTEGGQVETTPPRNEAESSGQLELPLSKPVTDTRAGTQEIHTKGMTVQSGKNSGKNYTQRLSPDGVPSCNTAVNPPVKLSSFTNQRVHILTKDL</sequence>
<feature type="compositionally biased region" description="Polar residues" evidence="1">
    <location>
        <begin position="22"/>
        <end position="44"/>
    </location>
</feature>
<evidence type="ECO:0000256" key="1">
    <source>
        <dbReference type="SAM" id="MobiDB-lite"/>
    </source>
</evidence>
<dbReference type="OrthoDB" id="145653at2759"/>
<feature type="compositionally biased region" description="Polar residues" evidence="1">
    <location>
        <begin position="68"/>
        <end position="84"/>
    </location>
</feature>
<keyword evidence="3" id="KW-1185">Reference proteome</keyword>
<dbReference type="AlphaFoldDB" id="A0A2P4YSX7"/>
<organism evidence="2 3">
    <name type="scientific">Phytophthora palmivora</name>
    <dbReference type="NCBI Taxonomy" id="4796"/>
    <lineage>
        <taxon>Eukaryota</taxon>
        <taxon>Sar</taxon>
        <taxon>Stramenopiles</taxon>
        <taxon>Oomycota</taxon>
        <taxon>Peronosporomycetes</taxon>
        <taxon>Peronosporales</taxon>
        <taxon>Peronosporaceae</taxon>
        <taxon>Phytophthora</taxon>
    </lineage>
</organism>
<protein>
    <recommendedName>
        <fullName evidence="4">Pol protein</fullName>
    </recommendedName>
</protein>
<dbReference type="Proteomes" id="UP000237271">
    <property type="component" value="Unassembled WGS sequence"/>
</dbReference>
<accession>A0A2P4YSX7</accession>
<gene>
    <name evidence="2" type="ORF">PHPALM_1228</name>
</gene>